<evidence type="ECO:0000256" key="9">
    <source>
        <dbReference type="ARBA" id="ARBA00022962"/>
    </source>
</evidence>
<dbReference type="SUPFAM" id="SSF54810">
    <property type="entry name" value="GMP synthetase C-terminal dimerisation domain"/>
    <property type="match status" value="1"/>
</dbReference>
<dbReference type="Pfam" id="PF00958">
    <property type="entry name" value="GMP_synt_C"/>
    <property type="match status" value="1"/>
</dbReference>
<dbReference type="InterPro" id="IPR014729">
    <property type="entry name" value="Rossmann-like_a/b/a_fold"/>
</dbReference>
<dbReference type="InterPro" id="IPR022310">
    <property type="entry name" value="NAD/GMP_synthase"/>
</dbReference>
<keyword evidence="7 10" id="KW-0658">Purine biosynthesis</keyword>
<dbReference type="PROSITE" id="PS51553">
    <property type="entry name" value="GMPS_ATP_PPASE"/>
    <property type="match status" value="1"/>
</dbReference>
<evidence type="ECO:0000256" key="10">
    <source>
        <dbReference type="PROSITE-ProRule" id="PRU00886"/>
    </source>
</evidence>
<comment type="pathway">
    <text evidence="2">Purine metabolism; GMP biosynthesis; GMP from XMP (L-Gln route): step 1/1.</text>
</comment>
<dbReference type="EC" id="6.3.5.2" evidence="3"/>
<dbReference type="GO" id="GO:0005829">
    <property type="term" value="C:cytosol"/>
    <property type="evidence" value="ECO:0007669"/>
    <property type="project" value="TreeGrafter"/>
</dbReference>
<evidence type="ECO:0000256" key="7">
    <source>
        <dbReference type="ARBA" id="ARBA00022755"/>
    </source>
</evidence>
<evidence type="ECO:0000256" key="6">
    <source>
        <dbReference type="ARBA" id="ARBA00022749"/>
    </source>
</evidence>
<evidence type="ECO:0000256" key="8">
    <source>
        <dbReference type="ARBA" id="ARBA00022840"/>
    </source>
</evidence>
<dbReference type="Gene3D" id="3.40.50.620">
    <property type="entry name" value="HUPs"/>
    <property type="match status" value="1"/>
</dbReference>
<evidence type="ECO:0000259" key="11">
    <source>
        <dbReference type="PROSITE" id="PS51553"/>
    </source>
</evidence>
<evidence type="ECO:0000313" key="13">
    <source>
        <dbReference type="Proteomes" id="UP000228906"/>
    </source>
</evidence>
<dbReference type="InterPro" id="IPR025777">
    <property type="entry name" value="GMPS_ATP_PPase_dom"/>
</dbReference>
<dbReference type="AlphaFoldDB" id="A0A2H0UVU3"/>
<protein>
    <recommendedName>
        <fullName evidence="3">GMP synthase (glutamine-hydrolyzing)</fullName>
        <ecNumber evidence="3">6.3.5.2</ecNumber>
    </recommendedName>
</protein>
<dbReference type="UniPathway" id="UPA00189">
    <property type="reaction ID" value="UER00296"/>
</dbReference>
<proteinExistence type="predicted"/>
<keyword evidence="8 10" id="KW-0067">ATP-binding</keyword>
<comment type="function">
    <text evidence="1">Catalyzes the synthesis of GMP from XMP.</text>
</comment>
<feature type="binding site" evidence="10">
    <location>
        <begin position="13"/>
        <end position="19"/>
    </location>
    <ligand>
        <name>ATP</name>
        <dbReference type="ChEBI" id="CHEBI:30616"/>
    </ligand>
</feature>
<sequence length="299" mass="33508">ERIGDKRAILGLSGGVDSAVAAVLVEKAIGKNLTAVYVDTGLMRHKETEFIEATFSKFNLNLKIVRAGERFFEALKNIDDPEAKRKIIGKLFIDIFEEAAVAERADVLIQGTIYSDRIESGVTQHSSKIKSHHNVGGLPEKMNLRVYEPLRDLYKDEVRKIAKELGLPKEIACRQVFPGPGLAIRMLGEVTPEKTEIVRKASYIVEEELKKAGLYDKIWMAFAVLLPIKSVGIQGDERSYKYPVVVRIVESKDAMTANFAKVPYDVLEAISTKITNEVKEVNRVVYDISNKPPATMEWE</sequence>
<dbReference type="Pfam" id="PF02540">
    <property type="entry name" value="NAD_synthase"/>
    <property type="match status" value="1"/>
</dbReference>
<dbReference type="GO" id="GO:0005524">
    <property type="term" value="F:ATP binding"/>
    <property type="evidence" value="ECO:0007669"/>
    <property type="project" value="UniProtKB-UniRule"/>
</dbReference>
<dbReference type="NCBIfam" id="NF000848">
    <property type="entry name" value="PRK00074.1"/>
    <property type="match status" value="1"/>
</dbReference>
<dbReference type="PANTHER" id="PTHR11922:SF2">
    <property type="entry name" value="GMP SYNTHASE [GLUTAMINE-HYDROLYZING]"/>
    <property type="match status" value="1"/>
</dbReference>
<dbReference type="NCBIfam" id="TIGR00884">
    <property type="entry name" value="guaA_Cterm"/>
    <property type="match status" value="1"/>
</dbReference>
<evidence type="ECO:0000256" key="5">
    <source>
        <dbReference type="ARBA" id="ARBA00022741"/>
    </source>
</evidence>
<dbReference type="PANTHER" id="PTHR11922">
    <property type="entry name" value="GMP SYNTHASE-RELATED"/>
    <property type="match status" value="1"/>
</dbReference>
<evidence type="ECO:0000256" key="4">
    <source>
        <dbReference type="ARBA" id="ARBA00022598"/>
    </source>
</evidence>
<dbReference type="Gene3D" id="3.30.300.10">
    <property type="match status" value="1"/>
</dbReference>
<evidence type="ECO:0000313" key="12">
    <source>
        <dbReference type="EMBL" id="PIR90966.1"/>
    </source>
</evidence>
<feature type="domain" description="GMPS ATP-PPase" evidence="11">
    <location>
        <begin position="1"/>
        <end position="174"/>
    </location>
</feature>
<comment type="caution">
    <text evidence="12">The sequence shown here is derived from an EMBL/GenBank/DDBJ whole genome shotgun (WGS) entry which is preliminary data.</text>
</comment>
<evidence type="ECO:0000256" key="3">
    <source>
        <dbReference type="ARBA" id="ARBA00012746"/>
    </source>
</evidence>
<feature type="non-terminal residue" evidence="12">
    <location>
        <position position="1"/>
    </location>
</feature>
<dbReference type="GO" id="GO:0003921">
    <property type="term" value="F:GMP synthase activity"/>
    <property type="evidence" value="ECO:0007669"/>
    <property type="project" value="InterPro"/>
</dbReference>
<keyword evidence="5 10" id="KW-0547">Nucleotide-binding</keyword>
<dbReference type="Proteomes" id="UP000228906">
    <property type="component" value="Unassembled WGS sequence"/>
</dbReference>
<dbReference type="EMBL" id="PFAV01000064">
    <property type="protein sequence ID" value="PIR90966.1"/>
    <property type="molecule type" value="Genomic_DNA"/>
</dbReference>
<accession>A0A2H0UVU3</accession>
<organism evidence="12 13">
    <name type="scientific">bacterium (Candidatus Gribaldobacteria) CG10_big_fil_rev_8_21_14_0_10_41_12</name>
    <dbReference type="NCBI Taxonomy" id="2014277"/>
    <lineage>
        <taxon>Bacteria</taxon>
        <taxon>Candidatus Gribaldobacteria</taxon>
    </lineage>
</organism>
<evidence type="ECO:0000256" key="2">
    <source>
        <dbReference type="ARBA" id="ARBA00005153"/>
    </source>
</evidence>
<keyword evidence="6 10" id="KW-0332">GMP biosynthesis</keyword>
<keyword evidence="4" id="KW-0436">Ligase</keyword>
<dbReference type="CDD" id="cd01997">
    <property type="entry name" value="GMP_synthase_C"/>
    <property type="match status" value="1"/>
</dbReference>
<dbReference type="InterPro" id="IPR001674">
    <property type="entry name" value="GMP_synth_C"/>
</dbReference>
<name>A0A2H0UVU3_9BACT</name>
<dbReference type="SUPFAM" id="SSF52402">
    <property type="entry name" value="Adenine nucleotide alpha hydrolases-like"/>
    <property type="match status" value="1"/>
</dbReference>
<keyword evidence="9" id="KW-0315">Glutamine amidotransferase</keyword>
<reference evidence="13" key="1">
    <citation type="submission" date="2017-09" db="EMBL/GenBank/DDBJ databases">
        <title>Depth-based differentiation of microbial function through sediment-hosted aquifers and enrichment of novel symbionts in the deep terrestrial subsurface.</title>
        <authorList>
            <person name="Probst A.J."/>
            <person name="Ladd B."/>
            <person name="Jarett J.K."/>
            <person name="Geller-Mcgrath D.E."/>
            <person name="Sieber C.M.K."/>
            <person name="Emerson J.B."/>
            <person name="Anantharaman K."/>
            <person name="Thomas B.C."/>
            <person name="Malmstrom R."/>
            <person name="Stieglmeier M."/>
            <person name="Klingl A."/>
            <person name="Woyke T."/>
            <person name="Ryan C.M."/>
            <person name="Banfield J.F."/>
        </authorList>
    </citation>
    <scope>NUCLEOTIDE SEQUENCE [LARGE SCALE GENOMIC DNA]</scope>
</reference>
<evidence type="ECO:0000256" key="1">
    <source>
        <dbReference type="ARBA" id="ARBA00002332"/>
    </source>
</evidence>
<gene>
    <name evidence="12" type="ORF">COU03_03535</name>
</gene>
<dbReference type="FunFam" id="3.30.300.10:FF:000002">
    <property type="entry name" value="GMP synthase [glutamine-hydrolyzing]"/>
    <property type="match status" value="1"/>
</dbReference>